<evidence type="ECO:0000313" key="2">
    <source>
        <dbReference type="WBParaSite" id="nRc.2.0.1.t10402-RA"/>
    </source>
</evidence>
<dbReference type="AlphaFoldDB" id="A0A915I958"/>
<dbReference type="SUPFAM" id="SSF81296">
    <property type="entry name" value="E set domains"/>
    <property type="match status" value="1"/>
</dbReference>
<dbReference type="InterPro" id="IPR013783">
    <property type="entry name" value="Ig-like_fold"/>
</dbReference>
<evidence type="ECO:0000313" key="1">
    <source>
        <dbReference type="Proteomes" id="UP000887565"/>
    </source>
</evidence>
<dbReference type="InterPro" id="IPR014756">
    <property type="entry name" value="Ig_E-set"/>
</dbReference>
<dbReference type="WBParaSite" id="nRc.2.0.1.t10402-RA">
    <property type="protein sequence ID" value="nRc.2.0.1.t10402-RA"/>
    <property type="gene ID" value="nRc.2.0.1.g10402"/>
</dbReference>
<reference evidence="2" key="1">
    <citation type="submission" date="2022-11" db="UniProtKB">
        <authorList>
            <consortium name="WormBaseParasite"/>
        </authorList>
    </citation>
    <scope>IDENTIFICATION</scope>
</reference>
<proteinExistence type="predicted"/>
<protein>
    <submittedName>
        <fullName evidence="2">AMP-activated protein kinase glycogen-binding domain-containing protein</fullName>
    </submittedName>
</protein>
<dbReference type="Proteomes" id="UP000887565">
    <property type="component" value="Unplaced"/>
</dbReference>
<accession>A0A915I958</accession>
<keyword evidence="1" id="KW-1185">Reference proteome</keyword>
<dbReference type="CDD" id="cd02859">
    <property type="entry name" value="E_set_AMPKbeta_like_N"/>
    <property type="match status" value="1"/>
</dbReference>
<dbReference type="Gene3D" id="2.60.40.10">
    <property type="entry name" value="Immunoglobulins"/>
    <property type="match status" value="1"/>
</dbReference>
<organism evidence="1 2">
    <name type="scientific">Romanomermis culicivorax</name>
    <name type="common">Nematode worm</name>
    <dbReference type="NCBI Taxonomy" id="13658"/>
    <lineage>
        <taxon>Eukaryota</taxon>
        <taxon>Metazoa</taxon>
        <taxon>Ecdysozoa</taxon>
        <taxon>Nematoda</taxon>
        <taxon>Enoplea</taxon>
        <taxon>Dorylaimia</taxon>
        <taxon>Mermithida</taxon>
        <taxon>Mermithoidea</taxon>
        <taxon>Mermithidae</taxon>
        <taxon>Romanomermis</taxon>
    </lineage>
</organism>
<sequence length="156" mass="17611">MQTDEILVQHGDQGSYHECPLCNMPLRIVEIIFDEGASYPEDPTVDDPNSLYFSTDKATPFHVDQGETTICLIGSFTGWSTKIAIPTTKTVDNTDSNLNAEPMAIKLMLPKGHHEFKFLKNDKKFLNSNYGKCRALNREDQFNFIDSESNMRASTL</sequence>
<name>A0A915I958_ROMCU</name>